<dbReference type="PANTHER" id="PTHR30619:SF1">
    <property type="entry name" value="RECOMBINATION PROTEIN 2"/>
    <property type="match status" value="1"/>
</dbReference>
<dbReference type="PANTHER" id="PTHR30619">
    <property type="entry name" value="DNA INTERNALIZATION/COMPETENCE PROTEIN COMEC/REC2"/>
    <property type="match status" value="1"/>
</dbReference>
<gene>
    <name evidence="9" type="ORF">FB559_0474</name>
</gene>
<feature type="transmembrane region" description="Helical" evidence="6">
    <location>
        <begin position="141"/>
        <end position="160"/>
    </location>
</feature>
<dbReference type="GO" id="GO:0005886">
    <property type="term" value="C:plasma membrane"/>
    <property type="evidence" value="ECO:0007669"/>
    <property type="project" value="UniProtKB-SubCell"/>
</dbReference>
<feature type="transmembrane region" description="Helical" evidence="6">
    <location>
        <begin position="167"/>
        <end position="186"/>
    </location>
</feature>
<evidence type="ECO:0000256" key="5">
    <source>
        <dbReference type="ARBA" id="ARBA00023136"/>
    </source>
</evidence>
<dbReference type="EMBL" id="VFOZ01000001">
    <property type="protein sequence ID" value="TQL94984.1"/>
    <property type="molecule type" value="Genomic_DNA"/>
</dbReference>
<evidence type="ECO:0000313" key="9">
    <source>
        <dbReference type="EMBL" id="TQL94984.1"/>
    </source>
</evidence>
<evidence type="ECO:0000259" key="8">
    <source>
        <dbReference type="Pfam" id="PF03772"/>
    </source>
</evidence>
<feature type="domain" description="ComEC/Rec2-related protein" evidence="8">
    <location>
        <begin position="2"/>
        <end position="159"/>
    </location>
</feature>
<feature type="transmembrane region" description="Helical" evidence="6">
    <location>
        <begin position="109"/>
        <end position="135"/>
    </location>
</feature>
<comment type="subcellular location">
    <subcellularLocation>
        <location evidence="1">Cell membrane</location>
        <topology evidence="1">Multi-pass membrane protein</topology>
    </subcellularLocation>
</comment>
<evidence type="ECO:0000256" key="1">
    <source>
        <dbReference type="ARBA" id="ARBA00004651"/>
    </source>
</evidence>
<dbReference type="Pfam" id="PF00753">
    <property type="entry name" value="Lactamase_B"/>
    <property type="match status" value="1"/>
</dbReference>
<evidence type="ECO:0000256" key="6">
    <source>
        <dbReference type="SAM" id="Phobius"/>
    </source>
</evidence>
<evidence type="ECO:0000259" key="7">
    <source>
        <dbReference type="Pfam" id="PF00753"/>
    </source>
</evidence>
<name>A0A543CD27_9ACTN</name>
<dbReference type="SUPFAM" id="SSF56281">
    <property type="entry name" value="Metallo-hydrolase/oxidoreductase"/>
    <property type="match status" value="1"/>
</dbReference>
<dbReference type="Pfam" id="PF03772">
    <property type="entry name" value="Competence"/>
    <property type="match status" value="1"/>
</dbReference>
<dbReference type="InterPro" id="IPR035681">
    <property type="entry name" value="ComA-like_MBL"/>
</dbReference>
<accession>A0A543CD27</accession>
<feature type="transmembrane region" description="Helical" evidence="6">
    <location>
        <begin position="82"/>
        <end position="102"/>
    </location>
</feature>
<dbReference type="GO" id="GO:0016787">
    <property type="term" value="F:hydrolase activity"/>
    <property type="evidence" value="ECO:0007669"/>
    <property type="project" value="UniProtKB-KW"/>
</dbReference>
<keyword evidence="9" id="KW-0378">Hydrolase</keyword>
<keyword evidence="3 6" id="KW-0812">Transmembrane</keyword>
<dbReference type="Gene3D" id="3.60.15.10">
    <property type="entry name" value="Ribonuclease Z/Hydroxyacylglutathione hydrolase-like"/>
    <property type="match status" value="1"/>
</dbReference>
<comment type="caution">
    <text evidence="9">The sequence shown here is derived from an EMBL/GenBank/DDBJ whole genome shotgun (WGS) entry which is preliminary data.</text>
</comment>
<dbReference type="InterPro" id="IPR036866">
    <property type="entry name" value="RibonucZ/Hydroxyglut_hydro"/>
</dbReference>
<feature type="transmembrane region" description="Helical" evidence="6">
    <location>
        <begin position="12"/>
        <end position="31"/>
    </location>
</feature>
<keyword evidence="4 6" id="KW-1133">Transmembrane helix</keyword>
<keyword evidence="2" id="KW-1003">Cell membrane</keyword>
<evidence type="ECO:0000313" key="10">
    <source>
        <dbReference type="Proteomes" id="UP000316096"/>
    </source>
</evidence>
<dbReference type="InterPro" id="IPR001279">
    <property type="entry name" value="Metallo-B-lactamas"/>
</dbReference>
<dbReference type="InterPro" id="IPR004477">
    <property type="entry name" value="ComEC_N"/>
</dbReference>
<feature type="domain" description="Metallo-beta-lactamase" evidence="7">
    <location>
        <begin position="209"/>
        <end position="371"/>
    </location>
</feature>
<dbReference type="AlphaFoldDB" id="A0A543CD27"/>
<evidence type="ECO:0000256" key="2">
    <source>
        <dbReference type="ARBA" id="ARBA00022475"/>
    </source>
</evidence>
<dbReference type="InterPro" id="IPR052159">
    <property type="entry name" value="Competence_DNA_uptake"/>
</dbReference>
<sequence>MLVLVLIDPELARSYGFALSALATAGILILAPRWRDRLSRRMPRGLAEPLAVSAAAHVACAPVLAMLGAGVSLVAIPANLLAAPAVGPATLIGVSAAVVAPMSLPVARLIVIPAGVAVGWITGVARFCAQVPYAVIGWPNGLAGVALLFAAVIAGVIVLRRPLPRRIAAAALAGIALTVIGMRIFAPSWPPRGWLFVTCDVGQGDGLALFAGRGQAVVVDTGPDPRLMDGCLRDLGIDTVPLLFLTHPHADHIDGLPGVLRGRAVGTIVISPDSDGEERRLLPGRTPRTAGVGDVWSIGPLTLAVLGPLSTVRVTARDSGTTVNNASIVMLARWPDLSVLLCGDVEIEAQHELVAAGVPQAQVLKIPHHGSAHQDPAFLAAVHARIAIASVGADNDYGHPAPSTIAELAHLGERVYRTDRDGDVAVIHSRGGLAVVTHRP</sequence>
<dbReference type="Proteomes" id="UP000316096">
    <property type="component" value="Unassembled WGS sequence"/>
</dbReference>
<evidence type="ECO:0000256" key="3">
    <source>
        <dbReference type="ARBA" id="ARBA00022692"/>
    </source>
</evidence>
<evidence type="ECO:0000256" key="4">
    <source>
        <dbReference type="ARBA" id="ARBA00022989"/>
    </source>
</evidence>
<dbReference type="CDD" id="cd07731">
    <property type="entry name" value="ComA-like_MBL-fold"/>
    <property type="match status" value="1"/>
</dbReference>
<keyword evidence="10" id="KW-1185">Reference proteome</keyword>
<proteinExistence type="predicted"/>
<protein>
    <submittedName>
        <fullName evidence="9">Beta-lactamase superfamily II metal-dependent hydrolase</fullName>
    </submittedName>
</protein>
<reference evidence="9 10" key="1">
    <citation type="submission" date="2019-06" db="EMBL/GenBank/DDBJ databases">
        <title>Sequencing the genomes of 1000 actinobacteria strains.</title>
        <authorList>
            <person name="Klenk H.-P."/>
        </authorList>
    </citation>
    <scope>NUCLEOTIDE SEQUENCE [LARGE SCALE GENOMIC DNA]</scope>
    <source>
        <strain evidence="9 10">DSM 102200</strain>
    </source>
</reference>
<keyword evidence="5 6" id="KW-0472">Membrane</keyword>
<organism evidence="9 10">
    <name type="scientific">Actinoallomurus bryophytorum</name>
    <dbReference type="NCBI Taxonomy" id="1490222"/>
    <lineage>
        <taxon>Bacteria</taxon>
        <taxon>Bacillati</taxon>
        <taxon>Actinomycetota</taxon>
        <taxon>Actinomycetes</taxon>
        <taxon>Streptosporangiales</taxon>
        <taxon>Thermomonosporaceae</taxon>
        <taxon>Actinoallomurus</taxon>
    </lineage>
</organism>
<feature type="transmembrane region" description="Helical" evidence="6">
    <location>
        <begin position="52"/>
        <end position="76"/>
    </location>
</feature>